<evidence type="ECO:0000256" key="2">
    <source>
        <dbReference type="ARBA" id="ARBA00006171"/>
    </source>
</evidence>
<comment type="similarity">
    <text evidence="2">Belongs to the HAD-like hydrolase superfamily. CbbY/CbbZ/Gph/YieH family.</text>
</comment>
<dbReference type="InterPro" id="IPR051600">
    <property type="entry name" value="Beta-PGM-like"/>
</dbReference>
<dbReference type="Gene3D" id="1.10.150.240">
    <property type="entry name" value="Putative phosphatase, domain 2"/>
    <property type="match status" value="1"/>
</dbReference>
<dbReference type="Gene3D" id="3.40.50.1000">
    <property type="entry name" value="HAD superfamily/HAD-like"/>
    <property type="match status" value="1"/>
</dbReference>
<dbReference type="OrthoDB" id="9797743at2"/>
<dbReference type="InterPro" id="IPR023198">
    <property type="entry name" value="PGP-like_dom2"/>
</dbReference>
<dbReference type="EMBL" id="ATAY01000063">
    <property type="protein sequence ID" value="EPR10484.1"/>
    <property type="molecule type" value="Genomic_DNA"/>
</dbReference>
<evidence type="ECO:0000256" key="5">
    <source>
        <dbReference type="ARBA" id="ARBA00023277"/>
    </source>
</evidence>
<dbReference type="SFLD" id="SFLDG01129">
    <property type="entry name" value="C1.5:_HAD__Beta-PGM__Phosphata"/>
    <property type="match status" value="1"/>
</dbReference>
<dbReference type="GO" id="GO:0046872">
    <property type="term" value="F:metal ion binding"/>
    <property type="evidence" value="ECO:0007669"/>
    <property type="project" value="UniProtKB-KW"/>
</dbReference>
<dbReference type="PANTHER" id="PTHR46193:SF18">
    <property type="entry name" value="HEXITOL PHOSPHATASE B"/>
    <property type="match status" value="1"/>
</dbReference>
<dbReference type="AlphaFoldDB" id="U4QZS5"/>
<keyword evidence="4" id="KW-0460">Magnesium</keyword>
<accession>U4QZS5</accession>
<comment type="cofactor">
    <cofactor evidence="1">
        <name>Mg(2+)</name>
        <dbReference type="ChEBI" id="CHEBI:18420"/>
    </cofactor>
</comment>
<dbReference type="PATRIC" id="fig|1330534.3.peg.2516"/>
<dbReference type="NCBIfam" id="TIGR01509">
    <property type="entry name" value="HAD-SF-IA-v3"/>
    <property type="match status" value="1"/>
</dbReference>
<dbReference type="PRINTS" id="PR00413">
    <property type="entry name" value="HADHALOGNASE"/>
</dbReference>
<protein>
    <submittedName>
        <fullName evidence="6">Haloacid dehalogenase</fullName>
    </submittedName>
</protein>
<dbReference type="InterPro" id="IPR023214">
    <property type="entry name" value="HAD_sf"/>
</dbReference>
<dbReference type="SFLD" id="SFLDG01135">
    <property type="entry name" value="C1.5.6:_HAD__Beta-PGM__Phospha"/>
    <property type="match status" value="1"/>
</dbReference>
<evidence type="ECO:0000256" key="3">
    <source>
        <dbReference type="ARBA" id="ARBA00022723"/>
    </source>
</evidence>
<dbReference type="InterPro" id="IPR036412">
    <property type="entry name" value="HAD-like_sf"/>
</dbReference>
<dbReference type="SUPFAM" id="SSF56784">
    <property type="entry name" value="HAD-like"/>
    <property type="match status" value="1"/>
</dbReference>
<keyword evidence="5" id="KW-0119">Carbohydrate metabolism</keyword>
<dbReference type="SFLD" id="SFLDS00003">
    <property type="entry name" value="Haloacid_Dehalogenase"/>
    <property type="match status" value="1"/>
</dbReference>
<dbReference type="PANTHER" id="PTHR46193">
    <property type="entry name" value="6-PHOSPHOGLUCONATE PHOSPHATASE"/>
    <property type="match status" value="1"/>
</dbReference>
<name>U4QZS5_9FIRM</name>
<evidence type="ECO:0000313" key="7">
    <source>
        <dbReference type="Proteomes" id="UP000016860"/>
    </source>
</evidence>
<organism evidence="6 7">
    <name type="scientific">Ruminiclostridium papyrosolvens C7</name>
    <dbReference type="NCBI Taxonomy" id="1330534"/>
    <lineage>
        <taxon>Bacteria</taxon>
        <taxon>Bacillati</taxon>
        <taxon>Bacillota</taxon>
        <taxon>Clostridia</taxon>
        <taxon>Eubacteriales</taxon>
        <taxon>Oscillospiraceae</taxon>
        <taxon>Ruminiclostridium</taxon>
    </lineage>
</organism>
<evidence type="ECO:0000313" key="6">
    <source>
        <dbReference type="EMBL" id="EPR10484.1"/>
    </source>
</evidence>
<keyword evidence="3" id="KW-0479">Metal-binding</keyword>
<evidence type="ECO:0000256" key="1">
    <source>
        <dbReference type="ARBA" id="ARBA00001946"/>
    </source>
</evidence>
<reference evidence="6 7" key="1">
    <citation type="journal article" date="2013" name="Genome Announc.">
        <title>Draft Genome Sequence of the Cellulolytic Bacterium Clostridium papyrosolvens C7 (ATCC 700395).</title>
        <authorList>
            <person name="Zepeda V."/>
            <person name="Dassa B."/>
            <person name="Borovok I."/>
            <person name="Lamed R."/>
            <person name="Bayer E.A."/>
            <person name="Cate J.H."/>
        </authorList>
    </citation>
    <scope>NUCLEOTIDE SEQUENCE [LARGE SCALE GENOMIC DNA]</scope>
    <source>
        <strain evidence="6 7">C7</strain>
    </source>
</reference>
<sequence>MNTEKRKINLVIFDVDGVIFDSEPLHYRAKLEILQSYGLNETFNLKEYVGKPNRDLWTKVIKENNLNANPQELEMRQFNLILGYVEKEKIQPTKGLEKLLTELSKNNYDTAIASSSNRYYVSRVLDIFQLSGYFDYSVTGDEVKFQKPSPDIYQKVLSISGIPKDSAIAIEDSTSGLRAAVSAGISCIGYRNPTSGNQDLFLADAIIQELGQIKDYI</sequence>
<dbReference type="InterPro" id="IPR006439">
    <property type="entry name" value="HAD-SF_hydro_IA"/>
</dbReference>
<comment type="caution">
    <text evidence="6">The sequence shown here is derived from an EMBL/GenBank/DDBJ whole genome shotgun (WGS) entry which is preliminary data.</text>
</comment>
<proteinExistence type="inferred from homology"/>
<dbReference type="InterPro" id="IPR041492">
    <property type="entry name" value="HAD_2"/>
</dbReference>
<dbReference type="Proteomes" id="UP000016860">
    <property type="component" value="Unassembled WGS sequence"/>
</dbReference>
<evidence type="ECO:0000256" key="4">
    <source>
        <dbReference type="ARBA" id="ARBA00022842"/>
    </source>
</evidence>
<dbReference type="RefSeq" id="WP_020816014.1">
    <property type="nucleotide sequence ID" value="NZ_ATAY01000063.1"/>
</dbReference>
<dbReference type="STRING" id="1330534.L323_12695"/>
<dbReference type="GO" id="GO:0003824">
    <property type="term" value="F:catalytic activity"/>
    <property type="evidence" value="ECO:0007669"/>
    <property type="project" value="UniProtKB-ARBA"/>
</dbReference>
<gene>
    <name evidence="6" type="ORF">L323_12695</name>
</gene>
<dbReference type="Pfam" id="PF13419">
    <property type="entry name" value="HAD_2"/>
    <property type="match status" value="1"/>
</dbReference>